<protein>
    <submittedName>
        <fullName evidence="1">Uncharacterized protein</fullName>
    </submittedName>
</protein>
<name>A0A7V8UB01_9PSED</name>
<dbReference type="Proteomes" id="UP000572407">
    <property type="component" value="Unassembled WGS sequence"/>
</dbReference>
<dbReference type="EMBL" id="VDLV01000011">
    <property type="protein sequence ID" value="MBA1378036.1"/>
    <property type="molecule type" value="Genomic_DNA"/>
</dbReference>
<evidence type="ECO:0000313" key="1">
    <source>
        <dbReference type="EMBL" id="MBA1378036.1"/>
    </source>
</evidence>
<proteinExistence type="predicted"/>
<reference evidence="1 2" key="1">
    <citation type="submission" date="2019-06" db="EMBL/GenBank/DDBJ databases">
        <title>Analysis of the biodiversity of Brassica napus bacterial endophytes for the selection of potential efficient biofertilizers for rapeseed crops.</title>
        <authorList>
            <person name="Jimenez-Gomez A."/>
            <person name="Saati-Santamaria Z."/>
            <person name="Menendez E."/>
            <person name="Rivas R."/>
            <person name="Mateos P.F."/>
            <person name="Velazquez E."/>
            <person name="Garcia-Fraile P."/>
        </authorList>
    </citation>
    <scope>NUCLEOTIDE SEQUENCE [LARGE SCALE GENOMIC DNA]</scope>
    <source>
        <strain evidence="1 2">CDVBN10</strain>
    </source>
</reference>
<gene>
    <name evidence="1" type="ORF">FHK92_09465</name>
</gene>
<comment type="caution">
    <text evidence="1">The sequence shown here is derived from an EMBL/GenBank/DDBJ whole genome shotgun (WGS) entry which is preliminary data.</text>
</comment>
<organism evidence="1 2">
    <name type="scientific">Pseudomonas brassicacearum subsp. neoaurantiaca</name>
    <dbReference type="NCBI Taxonomy" id="494916"/>
    <lineage>
        <taxon>Bacteria</taxon>
        <taxon>Pseudomonadati</taxon>
        <taxon>Pseudomonadota</taxon>
        <taxon>Gammaproteobacteria</taxon>
        <taxon>Pseudomonadales</taxon>
        <taxon>Pseudomonadaceae</taxon>
        <taxon>Pseudomonas</taxon>
    </lineage>
</organism>
<accession>A0A7V8UB01</accession>
<evidence type="ECO:0000313" key="2">
    <source>
        <dbReference type="Proteomes" id="UP000572407"/>
    </source>
</evidence>
<sequence length="75" mass="7889">MAAGLSLWLYPNLIVGASLLAKAAWQPTCLCRLYSNPTVGASLLAIAVGQSIFELNDELQSRASSLPQGRVLSDG</sequence>
<dbReference type="AlphaFoldDB" id="A0A7V8UB01"/>